<protein>
    <recommendedName>
        <fullName evidence="4">Alpha-ketoglutarate-dependent sulfonate dioxygenase</fullName>
    </recommendedName>
</protein>
<accession>A0A0F4YWH8</accession>
<feature type="region of interest" description="Disordered" evidence="1">
    <location>
        <begin position="1"/>
        <end position="55"/>
    </location>
</feature>
<dbReference type="PANTHER" id="PTHR34365:SF7">
    <property type="entry name" value="GLYCINE-RICH DOMAIN-CONTAINING PROTEIN 1"/>
    <property type="match status" value="1"/>
</dbReference>
<proteinExistence type="predicted"/>
<sequence length="772" mass="85553">MAKDEKDGKSTPPPGFEPDAPPSYDEQEEQAQAQKLPQIPPLDLSDPGPPTESTVAKDQCIAHLKLLAAFADLRDAVSCDDGLFGIYDAQADKFASQQDRFRALARIREKRWAVYTARAVDRFTSWWSTCVPTWGDPPTLLDLTDPKYLDITNPGDRIVWTRDKMPPLDVVMVWHAYMLNPRSFLEDCIRNAKMTFWAAGLPWDVLDQCIDNQSFEYRPGDAAKTSFETRVGRSWDNLDDLPEKLLDCPRCQKSFTVPWTSGEMSSDLDKAFESATGYADKNLQCSCPHCSYFVDHQRLRVAKFRKDLEALIQADRPMPGTLYNVKGIPESSTAKRHPQTFPNRLLKAASQRLLRSTDPRLEETSSVKDMQSLRRDLGELFKDKKVMTEANWVANILLWDERIAFRRMMSRYWENSSPFALDLVGAVIRQGTFVQKMDNLDWIHSPALSATMERLIRKYGVFFEIMSRYPDKMAVPTLDVDLAWHTHQLSPARYFEFSKQQTKGTFIDHDDKVEENKLSEGFEWTSKIYKKLTDGGIYSECTCWYCEAVREPILYSGGLFRSGSTARARSAAENLHHDPNISSDPEKNPHISAHNAVRAKGDPLSLSAARVREMQLRNNYEKARRRAEKRRSKNSKNKDSGDALSYAPMVWGVPLAVGFYAPYMSDPGVNADAYACNPACMNGGLHAYGNCAASTCAAAVAAAGCGTAAGCSGLVLGAWKVDNVGLGAGNAGNCGIGGFFGACGGGGGGGGGGCGGRRSSEGEEAVEEDAEV</sequence>
<dbReference type="OrthoDB" id="2684236at2759"/>
<evidence type="ECO:0008006" key="4">
    <source>
        <dbReference type="Google" id="ProtNLM"/>
    </source>
</evidence>
<dbReference type="STRING" id="1408163.A0A0F4YWH8"/>
<evidence type="ECO:0000313" key="3">
    <source>
        <dbReference type="Proteomes" id="UP000053958"/>
    </source>
</evidence>
<dbReference type="EMBL" id="LASV01000135">
    <property type="protein sequence ID" value="KKA22599.1"/>
    <property type="molecule type" value="Genomic_DNA"/>
</dbReference>
<reference evidence="2 3" key="1">
    <citation type="submission" date="2015-04" db="EMBL/GenBank/DDBJ databases">
        <authorList>
            <person name="Heijne W.H."/>
            <person name="Fedorova N.D."/>
            <person name="Nierman W.C."/>
            <person name="Vollebregt A.W."/>
            <person name="Zhao Z."/>
            <person name="Wu L."/>
            <person name="Kumar M."/>
            <person name="Stam H."/>
            <person name="van den Berg M.A."/>
            <person name="Pel H.J."/>
        </authorList>
    </citation>
    <scope>NUCLEOTIDE SEQUENCE [LARGE SCALE GENOMIC DNA]</scope>
    <source>
        <strain evidence="2 3">CBS 393.64</strain>
    </source>
</reference>
<gene>
    <name evidence="2" type="ORF">T310_3390</name>
</gene>
<feature type="compositionally biased region" description="Pro residues" evidence="1">
    <location>
        <begin position="11"/>
        <end position="21"/>
    </location>
</feature>
<dbReference type="GeneID" id="25315740"/>
<evidence type="ECO:0000256" key="1">
    <source>
        <dbReference type="SAM" id="MobiDB-lite"/>
    </source>
</evidence>
<keyword evidence="3" id="KW-1185">Reference proteome</keyword>
<organism evidence="2 3">
    <name type="scientific">Rasamsonia emersonii (strain ATCC 16479 / CBS 393.64 / IMI 116815)</name>
    <dbReference type="NCBI Taxonomy" id="1408163"/>
    <lineage>
        <taxon>Eukaryota</taxon>
        <taxon>Fungi</taxon>
        <taxon>Dikarya</taxon>
        <taxon>Ascomycota</taxon>
        <taxon>Pezizomycotina</taxon>
        <taxon>Eurotiomycetes</taxon>
        <taxon>Eurotiomycetidae</taxon>
        <taxon>Eurotiales</taxon>
        <taxon>Trichocomaceae</taxon>
        <taxon>Rasamsonia</taxon>
    </lineage>
</organism>
<feature type="compositionally biased region" description="Basic residues" evidence="1">
    <location>
        <begin position="623"/>
        <end position="635"/>
    </location>
</feature>
<dbReference type="InterPro" id="IPR009836">
    <property type="entry name" value="GRDP-like"/>
</dbReference>
<dbReference type="AlphaFoldDB" id="A0A0F4YWH8"/>
<dbReference type="RefSeq" id="XP_013329211.1">
    <property type="nucleotide sequence ID" value="XM_013473757.1"/>
</dbReference>
<dbReference type="Proteomes" id="UP000053958">
    <property type="component" value="Unassembled WGS sequence"/>
</dbReference>
<comment type="caution">
    <text evidence="2">The sequence shown here is derived from an EMBL/GenBank/DDBJ whole genome shotgun (WGS) entry which is preliminary data.</text>
</comment>
<name>A0A0F4YWH8_RASE3</name>
<dbReference type="Pfam" id="PF07173">
    <property type="entry name" value="GRDP-like"/>
    <property type="match status" value="1"/>
</dbReference>
<evidence type="ECO:0000313" key="2">
    <source>
        <dbReference type="EMBL" id="KKA22599.1"/>
    </source>
</evidence>
<dbReference type="PANTHER" id="PTHR34365">
    <property type="entry name" value="ENOLASE (DUF1399)"/>
    <property type="match status" value="1"/>
</dbReference>
<feature type="region of interest" description="Disordered" evidence="1">
    <location>
        <begin position="617"/>
        <end position="641"/>
    </location>
</feature>
<feature type="compositionally biased region" description="Acidic residues" evidence="1">
    <location>
        <begin position="762"/>
        <end position="772"/>
    </location>
</feature>
<feature type="region of interest" description="Disordered" evidence="1">
    <location>
        <begin position="751"/>
        <end position="772"/>
    </location>
</feature>